<dbReference type="SUPFAM" id="SSF53807">
    <property type="entry name" value="Helical backbone' metal receptor"/>
    <property type="match status" value="1"/>
</dbReference>
<feature type="domain" description="Fe/B12 periplasmic-binding" evidence="3">
    <location>
        <begin position="2"/>
        <end position="266"/>
    </location>
</feature>
<keyword evidence="2" id="KW-0732">Signal</keyword>
<evidence type="ECO:0000256" key="1">
    <source>
        <dbReference type="ARBA" id="ARBA00008814"/>
    </source>
</evidence>
<dbReference type="RefSeq" id="WP_092482297.1">
    <property type="nucleotide sequence ID" value="NZ_FOYM01000005.1"/>
</dbReference>
<dbReference type="OrthoDB" id="9816357at2"/>
<dbReference type="PANTHER" id="PTHR30535">
    <property type="entry name" value="VITAMIN B12-BINDING PROTEIN"/>
    <property type="match status" value="1"/>
</dbReference>
<dbReference type="EMBL" id="FOYM01000005">
    <property type="protein sequence ID" value="SFR00538.1"/>
    <property type="molecule type" value="Genomic_DNA"/>
</dbReference>
<dbReference type="Gene3D" id="3.40.50.1980">
    <property type="entry name" value="Nitrogenase molybdenum iron protein domain"/>
    <property type="match status" value="2"/>
</dbReference>
<protein>
    <submittedName>
        <fullName evidence="4">Iron complex transport system substrate-binding protein</fullName>
    </submittedName>
</protein>
<dbReference type="STRING" id="39060.SAMN05660706_105129"/>
<dbReference type="InterPro" id="IPR050902">
    <property type="entry name" value="ABC_Transporter_SBP"/>
</dbReference>
<dbReference type="PANTHER" id="PTHR30535:SF34">
    <property type="entry name" value="MOLYBDATE-BINDING PROTEIN MOLA"/>
    <property type="match status" value="1"/>
</dbReference>
<evidence type="ECO:0000313" key="4">
    <source>
        <dbReference type="EMBL" id="SFR00538.1"/>
    </source>
</evidence>
<gene>
    <name evidence="4" type="ORF">SAMN05660706_105129</name>
</gene>
<name>A0A1I6D4Y3_9FIRM</name>
<evidence type="ECO:0000259" key="3">
    <source>
        <dbReference type="PROSITE" id="PS50983"/>
    </source>
</evidence>
<dbReference type="AlphaFoldDB" id="A0A1I6D4Y3"/>
<dbReference type="NCBIfam" id="NF038402">
    <property type="entry name" value="TroA_like"/>
    <property type="match status" value="1"/>
</dbReference>
<dbReference type="PROSITE" id="PS50983">
    <property type="entry name" value="FE_B12_PBP"/>
    <property type="match status" value="1"/>
</dbReference>
<evidence type="ECO:0000256" key="2">
    <source>
        <dbReference type="ARBA" id="ARBA00022729"/>
    </source>
</evidence>
<organism evidence="4 5">
    <name type="scientific">Desulfoscipio geothermicus DSM 3669</name>
    <dbReference type="NCBI Taxonomy" id="1121426"/>
    <lineage>
        <taxon>Bacteria</taxon>
        <taxon>Bacillati</taxon>
        <taxon>Bacillota</taxon>
        <taxon>Clostridia</taxon>
        <taxon>Eubacteriales</taxon>
        <taxon>Desulfallaceae</taxon>
        <taxon>Desulfoscipio</taxon>
    </lineage>
</organism>
<accession>A0A1I6D4Y3</accession>
<dbReference type="GO" id="GO:0071281">
    <property type="term" value="P:cellular response to iron ion"/>
    <property type="evidence" value="ECO:0007669"/>
    <property type="project" value="TreeGrafter"/>
</dbReference>
<dbReference type="InterPro" id="IPR054828">
    <property type="entry name" value="Vit_B12_bind_prot"/>
</dbReference>
<dbReference type="Proteomes" id="UP000199584">
    <property type="component" value="Unassembled WGS sequence"/>
</dbReference>
<keyword evidence="5" id="KW-1185">Reference proteome</keyword>
<reference evidence="5" key="1">
    <citation type="submission" date="2016-10" db="EMBL/GenBank/DDBJ databases">
        <authorList>
            <person name="Varghese N."/>
            <person name="Submissions S."/>
        </authorList>
    </citation>
    <scope>NUCLEOTIDE SEQUENCE [LARGE SCALE GENOMIC DNA]</scope>
    <source>
        <strain evidence="5">DSM 3669</strain>
    </source>
</reference>
<dbReference type="Pfam" id="PF01497">
    <property type="entry name" value="Peripla_BP_2"/>
    <property type="match status" value="1"/>
</dbReference>
<evidence type="ECO:0000313" key="5">
    <source>
        <dbReference type="Proteomes" id="UP000199584"/>
    </source>
</evidence>
<sequence length="266" mass="29455">MRIVSLVPSHTEILFALGLGDHVVGVTEHCDYPSAVLQIKKIGTFACPEPARIVSLRPDLVLAGGRMHSSCVAELRRAGVQVFDFEPRTVSEVFEAMEKIMELTKQGESGRLLIFELRDRLVRIKEKSKNLQRPRVIFIMGENKLMTPGPASCQYDALCILGAAPIPVAENISYVSITWEEIIGYNPEIILSCGSAPGEPIKKRCPGCNLINRPCVRDVKSILNNPLLKNVIATQTGRVYTIPCHFLCRTGPRLINGMEQLAQLFC</sequence>
<proteinExistence type="inferred from homology"/>
<dbReference type="InterPro" id="IPR002491">
    <property type="entry name" value="ABC_transptr_periplasmic_BD"/>
</dbReference>
<comment type="similarity">
    <text evidence="1">Belongs to the bacterial solute-binding protein 8 family.</text>
</comment>